<evidence type="ECO:0000256" key="2">
    <source>
        <dbReference type="SAM" id="SignalP"/>
    </source>
</evidence>
<proteinExistence type="predicted"/>
<evidence type="ECO:0000256" key="1">
    <source>
        <dbReference type="SAM" id="MobiDB-lite"/>
    </source>
</evidence>
<evidence type="ECO:0000313" key="3">
    <source>
        <dbReference type="EMBL" id="QLY33357.1"/>
    </source>
</evidence>
<accession>A0A7D6VI05</accession>
<feature type="chain" id="PRO_5039607582" evidence="2">
    <location>
        <begin position="20"/>
        <end position="267"/>
    </location>
</feature>
<feature type="region of interest" description="Disordered" evidence="1">
    <location>
        <begin position="27"/>
        <end position="58"/>
    </location>
</feature>
<name>A0A7D6VI05_9NOCA</name>
<dbReference type="RefSeq" id="WP_181584521.1">
    <property type="nucleotide sequence ID" value="NZ_CP059399.1"/>
</dbReference>
<sequence length="267" mass="27706">MGRNSTVCLMIAAAAMAIAGCDSVAGVPDATSSSPATQTAHTSTAPGPATTTAPPAEDTAAQGLPLCALGPAAPPPDCTLESHDDTGITFDVKRTGSGNAVTVTIDVHDANHELTQTITEPDTQSMAENPKLRDIDGDGRDELMVPLQSAANNLAYAVYHSYDGVEFVRAGEVSGLGIESTADGYTAISAKNGTQGWDIGFWTFASGKLIPLVTAQVSYVYDSSQKIVDYECTVVDDGGLYLTGLGSQAAAREKFCAETVVTRVMHR</sequence>
<dbReference type="KEGG" id="nhu:H0264_14975"/>
<protein>
    <submittedName>
        <fullName evidence="3">Uncharacterized protein</fullName>
    </submittedName>
</protein>
<keyword evidence="4" id="KW-1185">Reference proteome</keyword>
<organism evidence="3 4">
    <name type="scientific">Nocardia huaxiensis</name>
    <dbReference type="NCBI Taxonomy" id="2755382"/>
    <lineage>
        <taxon>Bacteria</taxon>
        <taxon>Bacillati</taxon>
        <taxon>Actinomycetota</taxon>
        <taxon>Actinomycetes</taxon>
        <taxon>Mycobacteriales</taxon>
        <taxon>Nocardiaceae</taxon>
        <taxon>Nocardia</taxon>
    </lineage>
</organism>
<keyword evidence="2" id="KW-0732">Signal</keyword>
<dbReference type="AlphaFoldDB" id="A0A7D6VI05"/>
<evidence type="ECO:0000313" key="4">
    <source>
        <dbReference type="Proteomes" id="UP000515512"/>
    </source>
</evidence>
<feature type="signal peptide" evidence="2">
    <location>
        <begin position="1"/>
        <end position="19"/>
    </location>
</feature>
<reference evidence="3 4" key="1">
    <citation type="submission" date="2020-07" db="EMBL/GenBank/DDBJ databases">
        <authorList>
            <person name="Zhuang K."/>
            <person name="Ran Y."/>
        </authorList>
    </citation>
    <scope>NUCLEOTIDE SEQUENCE [LARGE SCALE GENOMIC DNA]</scope>
    <source>
        <strain evidence="3 4">WCH-YHL-001</strain>
    </source>
</reference>
<gene>
    <name evidence="3" type="ORF">H0264_14975</name>
</gene>
<dbReference type="PROSITE" id="PS51257">
    <property type="entry name" value="PROKAR_LIPOPROTEIN"/>
    <property type="match status" value="1"/>
</dbReference>
<dbReference type="EMBL" id="CP059399">
    <property type="protein sequence ID" value="QLY33357.1"/>
    <property type="molecule type" value="Genomic_DNA"/>
</dbReference>
<feature type="compositionally biased region" description="Low complexity" evidence="1">
    <location>
        <begin position="39"/>
        <end position="58"/>
    </location>
</feature>
<dbReference type="Proteomes" id="UP000515512">
    <property type="component" value="Chromosome"/>
</dbReference>